<proteinExistence type="inferred from homology"/>
<dbReference type="AlphaFoldDB" id="A0A6A2YRM3"/>
<evidence type="ECO:0000259" key="3">
    <source>
        <dbReference type="Pfam" id="PF00195"/>
    </source>
</evidence>
<dbReference type="GO" id="GO:0030639">
    <property type="term" value="P:polyketide biosynthetic process"/>
    <property type="evidence" value="ECO:0007669"/>
    <property type="project" value="TreeGrafter"/>
</dbReference>
<dbReference type="GO" id="GO:0016747">
    <property type="term" value="F:acyltransferase activity, transferring groups other than amino-acyl groups"/>
    <property type="evidence" value="ECO:0007669"/>
    <property type="project" value="InterPro"/>
</dbReference>
<dbReference type="CDD" id="cd00831">
    <property type="entry name" value="CHS_like"/>
    <property type="match status" value="1"/>
</dbReference>
<comment type="similarity">
    <text evidence="1 2">Belongs to the thiolase-like superfamily. Chalcone/stilbene synthases family.</text>
</comment>
<reference evidence="5" key="1">
    <citation type="submission" date="2019-09" db="EMBL/GenBank/DDBJ databases">
        <title>Draft genome information of white flower Hibiscus syriacus.</title>
        <authorList>
            <person name="Kim Y.-M."/>
        </authorList>
    </citation>
    <scope>NUCLEOTIDE SEQUENCE [LARGE SCALE GENOMIC DNA]</scope>
    <source>
        <strain evidence="5">YM2019G1</strain>
    </source>
</reference>
<evidence type="ECO:0000313" key="6">
    <source>
        <dbReference type="Proteomes" id="UP000436088"/>
    </source>
</evidence>
<dbReference type="Gene3D" id="3.40.47.10">
    <property type="match status" value="2"/>
</dbReference>
<comment type="caution">
    <text evidence="5">The sequence shown here is derived from an EMBL/GenBank/DDBJ whole genome shotgun (WGS) entry which is preliminary data.</text>
</comment>
<dbReference type="Proteomes" id="UP000436088">
    <property type="component" value="Unassembled WGS sequence"/>
</dbReference>
<dbReference type="FunFam" id="3.40.47.10:FF:000025">
    <property type="entry name" value="Chalcone synthase 2"/>
    <property type="match status" value="1"/>
</dbReference>
<dbReference type="InterPro" id="IPR012328">
    <property type="entry name" value="Chalcone/stilbene_synt_C"/>
</dbReference>
<dbReference type="Pfam" id="PF02797">
    <property type="entry name" value="Chal_sti_synt_C"/>
    <property type="match status" value="1"/>
</dbReference>
<evidence type="ECO:0000313" key="5">
    <source>
        <dbReference type="EMBL" id="KAE8681957.1"/>
    </source>
</evidence>
<evidence type="ECO:0000259" key="4">
    <source>
        <dbReference type="Pfam" id="PF02797"/>
    </source>
</evidence>
<evidence type="ECO:0000256" key="2">
    <source>
        <dbReference type="RuleBase" id="RU003633"/>
    </source>
</evidence>
<keyword evidence="6" id="KW-1185">Reference proteome</keyword>
<accession>A0A6A2YRM3</accession>
<dbReference type="InterPro" id="IPR001099">
    <property type="entry name" value="Chalcone/stilbene_synt_N"/>
</dbReference>
<keyword evidence="2" id="KW-0808">Transferase</keyword>
<dbReference type="PANTHER" id="PTHR11877:SF57">
    <property type="entry name" value="CHALCONE SYNTHASE"/>
    <property type="match status" value="1"/>
</dbReference>
<dbReference type="PANTHER" id="PTHR11877">
    <property type="entry name" value="HYDROXYMETHYLGLUTARYL-COA SYNTHASE"/>
    <property type="match status" value="1"/>
</dbReference>
<dbReference type="EMBL" id="VEPZ02001294">
    <property type="protein sequence ID" value="KAE8681957.1"/>
    <property type="molecule type" value="Genomic_DNA"/>
</dbReference>
<keyword evidence="2" id="KW-0012">Acyltransferase</keyword>
<name>A0A6A2YRM3_HIBSY</name>
<protein>
    <submittedName>
        <fullName evidence="5">Chalcone synthase</fullName>
    </submittedName>
</protein>
<dbReference type="Pfam" id="PF00195">
    <property type="entry name" value="Chal_sti_synt_N"/>
    <property type="match status" value="1"/>
</dbReference>
<feature type="domain" description="Chalcone/stilbene synthase C-terminal" evidence="4">
    <location>
        <begin position="224"/>
        <end position="315"/>
    </location>
</feature>
<dbReference type="SUPFAM" id="SSF53901">
    <property type="entry name" value="Thiolase-like"/>
    <property type="match status" value="2"/>
</dbReference>
<feature type="domain" description="Chalcone/stilbene synthase N-terminal" evidence="3">
    <location>
        <begin position="6"/>
        <end position="219"/>
    </location>
</feature>
<evidence type="ECO:0000256" key="1">
    <source>
        <dbReference type="ARBA" id="ARBA00005531"/>
    </source>
</evidence>
<sequence>MESGEAKRAALIQAIGTANPPNCYPQDDYPDLYFHLTKSQHSTHLKDKFKRICGKTRIKKRYMHLTEDIIERNPNIGIYGAPSFDARQDILVREIPKLGMEAALKAIQEWGQPISNITHLIFCTSSEIGLPSADHRLAKLIKLKPSVQKFMIFNQGCFAAGTALRHAKDLAENNADARVLIVFCEIHSLVCFHAPSETHIDILVGSTIFSDGAAAVIVTGGGEIPDSDEIIVAKVREMGMEYYLSRDLPKVVTNNIEQCLHEMFAPFGVDDWNKLFYTVHTGGPAILRGMEEKLGLASEKLGASWDVLSEYGNMGLKVRCLLSMR</sequence>
<gene>
    <name evidence="5" type="ORF">F3Y22_tig00111278pilonHSYRG00022</name>
</gene>
<organism evidence="5 6">
    <name type="scientific">Hibiscus syriacus</name>
    <name type="common">Rose of Sharon</name>
    <dbReference type="NCBI Taxonomy" id="106335"/>
    <lineage>
        <taxon>Eukaryota</taxon>
        <taxon>Viridiplantae</taxon>
        <taxon>Streptophyta</taxon>
        <taxon>Embryophyta</taxon>
        <taxon>Tracheophyta</taxon>
        <taxon>Spermatophyta</taxon>
        <taxon>Magnoliopsida</taxon>
        <taxon>eudicotyledons</taxon>
        <taxon>Gunneridae</taxon>
        <taxon>Pentapetalae</taxon>
        <taxon>rosids</taxon>
        <taxon>malvids</taxon>
        <taxon>Malvales</taxon>
        <taxon>Malvaceae</taxon>
        <taxon>Malvoideae</taxon>
        <taxon>Hibiscus</taxon>
    </lineage>
</organism>
<dbReference type="InterPro" id="IPR016039">
    <property type="entry name" value="Thiolase-like"/>
</dbReference>
<dbReference type="InterPro" id="IPR011141">
    <property type="entry name" value="Polyketide_synthase_type-III"/>
</dbReference>